<dbReference type="InterPro" id="IPR009057">
    <property type="entry name" value="Homeodomain-like_sf"/>
</dbReference>
<dbReference type="InterPro" id="IPR036397">
    <property type="entry name" value="RNaseH_sf"/>
</dbReference>
<evidence type="ECO:0000313" key="3">
    <source>
        <dbReference type="Proteomes" id="UP001208935"/>
    </source>
</evidence>
<feature type="domain" description="Tc1-like transposase DDE" evidence="1">
    <location>
        <begin position="195"/>
        <end position="305"/>
    </location>
</feature>
<accession>A0ABT3KPK7</accession>
<evidence type="ECO:0000313" key="2">
    <source>
        <dbReference type="EMBL" id="MCW5320077.1"/>
    </source>
</evidence>
<protein>
    <submittedName>
        <fullName evidence="2">IS630 family transposase</fullName>
    </submittedName>
</protein>
<dbReference type="InterPro" id="IPR038717">
    <property type="entry name" value="Tc1-like_DDE_dom"/>
</dbReference>
<dbReference type="EMBL" id="QZCW01000001">
    <property type="protein sequence ID" value="MCW5320077.1"/>
    <property type="molecule type" value="Genomic_DNA"/>
</dbReference>
<proteinExistence type="predicted"/>
<dbReference type="InterPro" id="IPR047655">
    <property type="entry name" value="Transpos_IS630-like"/>
</dbReference>
<keyword evidence="3" id="KW-1185">Reference proteome</keyword>
<evidence type="ECO:0000259" key="1">
    <source>
        <dbReference type="Pfam" id="PF13358"/>
    </source>
</evidence>
<dbReference type="RefSeq" id="WP_265280935.1">
    <property type="nucleotide sequence ID" value="NZ_QZCW01000001.1"/>
</dbReference>
<sequence length="352" mass="40055">MRVATPVLLCADDDRHLRILSNRERINARVQMRIRIVLQAAQGMQDKDIAAQFNIDRRVVARWRARFLAAGVDGLLQDATRTGRPRTAREEANVEQVIRSTRKETPEGSTRWSTRTMAAHCGVSASTVARIWRAHGLRPHRVKSFKPANAPRSAEKLEDIVNLFLNPPEQALVLCCDEKMQIQALDRTQPDLPLNSRRSGAITLFAALDMLSGEVISMTDRLHRHPQWLRFLQSIHRQTPKNKQLHLIVDHYAMHKHCAVMAWLAKHPRFHLHFTPNHFSWLNLVERFFQDISDELMHRGAFTSVPAVESAINTYIAAHNANPKPFTWTAATAGDILGKATRTRRSTADPQP</sequence>
<dbReference type="Proteomes" id="UP001208935">
    <property type="component" value="Unassembled WGS sequence"/>
</dbReference>
<dbReference type="Gene3D" id="3.30.420.10">
    <property type="entry name" value="Ribonuclease H-like superfamily/Ribonuclease H"/>
    <property type="match status" value="1"/>
</dbReference>
<dbReference type="SUPFAM" id="SSF46689">
    <property type="entry name" value="Homeodomain-like"/>
    <property type="match status" value="1"/>
</dbReference>
<gene>
    <name evidence="2" type="ORF">D5039_02450</name>
</gene>
<dbReference type="InterPro" id="IPR012337">
    <property type="entry name" value="RNaseH-like_sf"/>
</dbReference>
<organism evidence="2 3">
    <name type="scientific">Verminephrobacter aporrectodeae subsp. tuberculatae</name>
    <dbReference type="NCBI Taxonomy" id="1110392"/>
    <lineage>
        <taxon>Bacteria</taxon>
        <taxon>Pseudomonadati</taxon>
        <taxon>Pseudomonadota</taxon>
        <taxon>Betaproteobacteria</taxon>
        <taxon>Burkholderiales</taxon>
        <taxon>Comamonadaceae</taxon>
        <taxon>Verminephrobacter</taxon>
    </lineage>
</organism>
<comment type="caution">
    <text evidence="2">The sequence shown here is derived from an EMBL/GenBank/DDBJ whole genome shotgun (WGS) entry which is preliminary data.</text>
</comment>
<dbReference type="Pfam" id="PF13358">
    <property type="entry name" value="DDE_3"/>
    <property type="match status" value="1"/>
</dbReference>
<dbReference type="SUPFAM" id="SSF53098">
    <property type="entry name" value="Ribonuclease H-like"/>
    <property type="match status" value="1"/>
</dbReference>
<reference evidence="3" key="1">
    <citation type="submission" date="2023-07" db="EMBL/GenBank/DDBJ databases">
        <title>Verminephrobacter genomes.</title>
        <authorList>
            <person name="Lund M.B."/>
        </authorList>
    </citation>
    <scope>NUCLEOTIDE SEQUENCE [LARGE SCALE GENOMIC DNA]</scope>
    <source>
        <strain evidence="3">AtM5-05</strain>
    </source>
</reference>
<dbReference type="NCBIfam" id="NF033545">
    <property type="entry name" value="transpos_IS630"/>
    <property type="match status" value="1"/>
</dbReference>
<name>A0ABT3KPK7_9BURK</name>
<dbReference type="Pfam" id="PF13565">
    <property type="entry name" value="HTH_32"/>
    <property type="match status" value="1"/>
</dbReference>